<reference evidence="3 4" key="1">
    <citation type="submission" date="2024-06" db="EMBL/GenBank/DDBJ databases">
        <title>Genomic Encyclopedia of Type Strains, Phase IV (KMG-IV): sequencing the most valuable type-strain genomes for metagenomic binning, comparative biology and taxonomic classification.</title>
        <authorList>
            <person name="Goeker M."/>
        </authorList>
    </citation>
    <scope>NUCLEOTIDE SEQUENCE [LARGE SCALE GENOMIC DNA]</scope>
    <source>
        <strain evidence="3 4">DSM 19730</strain>
    </source>
</reference>
<name>A0ABV2KIT1_9HYPH</name>
<evidence type="ECO:0000313" key="3">
    <source>
        <dbReference type="EMBL" id="MET3660980.1"/>
    </source>
</evidence>
<gene>
    <name evidence="3" type="ORF">ABID44_001295</name>
</gene>
<feature type="region of interest" description="Disordered" evidence="1">
    <location>
        <begin position="30"/>
        <end position="54"/>
    </location>
</feature>
<evidence type="ECO:0000313" key="4">
    <source>
        <dbReference type="Proteomes" id="UP001549143"/>
    </source>
</evidence>
<dbReference type="PANTHER" id="PTHR30212">
    <property type="entry name" value="PROTEIN YIIM"/>
    <property type="match status" value="1"/>
</dbReference>
<dbReference type="PANTHER" id="PTHR30212:SF2">
    <property type="entry name" value="PROTEIN YIIM"/>
    <property type="match status" value="1"/>
</dbReference>
<sequence>MVEALFIGSLAPLGPRKVASGIDKKPVRGRQRITYTGLEGDNQGDTRHHGGPEKAVHHYPADHYAVWRREGVEASAPAFGENLTTFGLSEANVCIGDVYRFGSSLVQVSQGRQPCWRLNARFEQPDMAVRVQKSGRTGWYYRVLEEGVAEAGNMLALCERPQPDWSLTRIIELLYTRTMDMESLSELSKMPELAQSWRDLATRRIASRQVEDWNRRLYDSHA</sequence>
<dbReference type="RefSeq" id="WP_354150865.1">
    <property type="nucleotide sequence ID" value="NZ_JBEPMN010000003.1"/>
</dbReference>
<dbReference type="PROSITE" id="PS51340">
    <property type="entry name" value="MOSC"/>
    <property type="match status" value="1"/>
</dbReference>
<accession>A0ABV2KIT1</accession>
<feature type="domain" description="MOSC" evidence="2">
    <location>
        <begin position="25"/>
        <end position="158"/>
    </location>
</feature>
<dbReference type="InterPro" id="IPR052353">
    <property type="entry name" value="Benzoxazolinone_Detox_Enz"/>
</dbReference>
<dbReference type="EMBL" id="JBEPMN010000003">
    <property type="protein sequence ID" value="MET3660980.1"/>
    <property type="molecule type" value="Genomic_DNA"/>
</dbReference>
<protein>
    <submittedName>
        <fullName evidence="3">MOSC domain-containing protein YiiM</fullName>
    </submittedName>
</protein>
<proteinExistence type="predicted"/>
<evidence type="ECO:0000256" key="1">
    <source>
        <dbReference type="SAM" id="MobiDB-lite"/>
    </source>
</evidence>
<evidence type="ECO:0000259" key="2">
    <source>
        <dbReference type="PROSITE" id="PS51340"/>
    </source>
</evidence>
<keyword evidence="4" id="KW-1185">Reference proteome</keyword>
<dbReference type="Pfam" id="PF03475">
    <property type="entry name" value="YiiM_3-alpha"/>
    <property type="match status" value="1"/>
</dbReference>
<dbReference type="Pfam" id="PF03473">
    <property type="entry name" value="MOSC"/>
    <property type="match status" value="1"/>
</dbReference>
<dbReference type="Proteomes" id="UP001549143">
    <property type="component" value="Unassembled WGS sequence"/>
</dbReference>
<organism evidence="3 4">
    <name type="scientific">Aquamicrobium ahrensii</name>
    <dbReference type="NCBI Taxonomy" id="469551"/>
    <lineage>
        <taxon>Bacteria</taxon>
        <taxon>Pseudomonadati</taxon>
        <taxon>Pseudomonadota</taxon>
        <taxon>Alphaproteobacteria</taxon>
        <taxon>Hyphomicrobiales</taxon>
        <taxon>Phyllobacteriaceae</taxon>
        <taxon>Aquamicrobium</taxon>
    </lineage>
</organism>
<dbReference type="InterPro" id="IPR011037">
    <property type="entry name" value="Pyrv_Knase-like_insert_dom_sf"/>
</dbReference>
<feature type="compositionally biased region" description="Basic and acidic residues" evidence="1">
    <location>
        <begin position="44"/>
        <end position="54"/>
    </location>
</feature>
<dbReference type="Gene3D" id="2.40.33.20">
    <property type="entry name" value="PK beta-barrel domain-like"/>
    <property type="match status" value="1"/>
</dbReference>
<dbReference type="SUPFAM" id="SSF50800">
    <property type="entry name" value="PK beta-barrel domain-like"/>
    <property type="match status" value="1"/>
</dbReference>
<dbReference type="InterPro" id="IPR005302">
    <property type="entry name" value="MoCF_Sase_C"/>
</dbReference>
<dbReference type="InterPro" id="IPR005163">
    <property type="entry name" value="Tri_helical_YiiM-like"/>
</dbReference>
<comment type="caution">
    <text evidence="3">The sequence shown here is derived from an EMBL/GenBank/DDBJ whole genome shotgun (WGS) entry which is preliminary data.</text>
</comment>